<accession>A0A542W0T6</accession>
<sequence>MIGLNALTLNNICVINNITNFLYKIEKLLSFSDGKNMAVLSLSRSWFSRLLCVTVFSTAVPLLATPPLPTPMALSVLESGQWRISMLPKGITDVCLGNPHQLMHSAISSNQCEALVVDNKPDSAVMEYNCGDAGWARTTIHVESGHSARIDSQGVSGRMPFSFKADARRIGNCAP</sequence>
<dbReference type="Proteomes" id="UP000316887">
    <property type="component" value="Unassembled WGS sequence"/>
</dbReference>
<comment type="caution">
    <text evidence="1">The sequence shown here is derived from an EMBL/GenBank/DDBJ whole genome shotgun (WGS) entry which is preliminary data.</text>
</comment>
<proteinExistence type="predicted"/>
<dbReference type="EMBL" id="VFOF01000001">
    <property type="protein sequence ID" value="TQL17186.1"/>
    <property type="molecule type" value="Genomic_DNA"/>
</dbReference>
<gene>
    <name evidence="1" type="ORF">FBY58_0755</name>
</gene>
<reference evidence="1 2" key="1">
    <citation type="submission" date="2019-06" db="EMBL/GenBank/DDBJ databases">
        <title>Genome sequencing of Zymomonas mobilis strains for genetic engineering and biofuel applications.</title>
        <authorList>
            <person name="Teravest M."/>
        </authorList>
    </citation>
    <scope>NUCLEOTIDE SEQUENCE [LARGE SCALE GENOMIC DNA]</scope>
    <source>
        <strain evidence="1 2">AN0101</strain>
    </source>
</reference>
<name>A0A542W0T6_ZYMMB</name>
<evidence type="ECO:0000313" key="2">
    <source>
        <dbReference type="Proteomes" id="UP000316887"/>
    </source>
</evidence>
<evidence type="ECO:0008006" key="3">
    <source>
        <dbReference type="Google" id="ProtNLM"/>
    </source>
</evidence>
<evidence type="ECO:0000313" key="1">
    <source>
        <dbReference type="EMBL" id="TQL17186.1"/>
    </source>
</evidence>
<protein>
    <recommendedName>
        <fullName evidence="3">DUF3617 family protein</fullName>
    </recommendedName>
</protein>
<organism evidence="1 2">
    <name type="scientific">Zymomonas mobilis</name>
    <dbReference type="NCBI Taxonomy" id="542"/>
    <lineage>
        <taxon>Bacteria</taxon>
        <taxon>Pseudomonadati</taxon>
        <taxon>Pseudomonadota</taxon>
        <taxon>Alphaproteobacteria</taxon>
        <taxon>Sphingomonadales</taxon>
        <taxon>Zymomonadaceae</taxon>
        <taxon>Zymomonas</taxon>
    </lineage>
</organism>
<dbReference type="AlphaFoldDB" id="A0A542W0T6"/>